<evidence type="ECO:0000256" key="4">
    <source>
        <dbReference type="PROSITE-ProRule" id="PRU00134"/>
    </source>
</evidence>
<gene>
    <name evidence="6" type="ORF">CVT26_007896</name>
</gene>
<name>A0A409YKC2_9AGAR</name>
<keyword evidence="2 4" id="KW-0863">Zinc-finger</keyword>
<dbReference type="Gene3D" id="6.10.140.2220">
    <property type="match status" value="1"/>
</dbReference>
<organism evidence="6 7">
    <name type="scientific">Gymnopilus dilepis</name>
    <dbReference type="NCBI Taxonomy" id="231916"/>
    <lineage>
        <taxon>Eukaryota</taxon>
        <taxon>Fungi</taxon>
        <taxon>Dikarya</taxon>
        <taxon>Basidiomycota</taxon>
        <taxon>Agaricomycotina</taxon>
        <taxon>Agaricomycetes</taxon>
        <taxon>Agaricomycetidae</taxon>
        <taxon>Agaricales</taxon>
        <taxon>Agaricineae</taxon>
        <taxon>Hymenogastraceae</taxon>
        <taxon>Gymnopilus</taxon>
    </lineage>
</organism>
<evidence type="ECO:0000259" key="5">
    <source>
        <dbReference type="PROSITE" id="PS50865"/>
    </source>
</evidence>
<proteinExistence type="predicted"/>
<comment type="caution">
    <text evidence="6">The sequence shown here is derived from an EMBL/GenBank/DDBJ whole genome shotgun (WGS) entry which is preliminary data.</text>
</comment>
<evidence type="ECO:0000313" key="6">
    <source>
        <dbReference type="EMBL" id="PPR03490.1"/>
    </source>
</evidence>
<protein>
    <recommendedName>
        <fullName evidence="5">MYND-type domain-containing protein</fullName>
    </recommendedName>
</protein>
<sequence length="390" mass="42945">ILVASGATVASVPVFFFDSVAHSGPHPTAINFFDPNIDPKFLGAMKYAEQMFSSRPLKEYNDVKPSLWTSQVGPILQLVRSKPEIVLKVESQVNAFAALDYGVRLLVGLGCTADRASSREYLLRAIALPGATEEVQATAHGILVDWYTFRYTHVFMVPAVHFLSAAYHAEMAANICRRVSPSDVPAPPAVLRFMSEVFEPYTRLRCPQLAKYYKDATYALRFKRELSSVRKERLAERKMNNPNRYHCATAGCAIQADEGLMLSRCAGKCDLDKKPYYCSKTCQKADWKNHKPFCKPDAPSSVLAKEDPSKLNGVSPFSGVFSLPIRGPSGRTSYVSVSGCSGPEPAKAILELVAEGLNDDEAVDSGPFHFEMTGVPKQMFAEWKAQGLIS</sequence>
<evidence type="ECO:0000256" key="1">
    <source>
        <dbReference type="ARBA" id="ARBA00022723"/>
    </source>
</evidence>
<dbReference type="EMBL" id="NHYE01000735">
    <property type="protein sequence ID" value="PPR03490.1"/>
    <property type="molecule type" value="Genomic_DNA"/>
</dbReference>
<feature type="domain" description="MYND-type" evidence="5">
    <location>
        <begin position="249"/>
        <end position="294"/>
    </location>
</feature>
<dbReference type="STRING" id="231916.A0A409YKC2"/>
<dbReference type="GO" id="GO:0008270">
    <property type="term" value="F:zinc ion binding"/>
    <property type="evidence" value="ECO:0007669"/>
    <property type="project" value="UniProtKB-KW"/>
</dbReference>
<evidence type="ECO:0000256" key="2">
    <source>
        <dbReference type="ARBA" id="ARBA00022771"/>
    </source>
</evidence>
<keyword evidence="1" id="KW-0479">Metal-binding</keyword>
<accession>A0A409YKC2</accession>
<dbReference type="OrthoDB" id="432970at2759"/>
<reference evidence="6 7" key="1">
    <citation type="journal article" date="2018" name="Evol. Lett.">
        <title>Horizontal gene cluster transfer increased hallucinogenic mushroom diversity.</title>
        <authorList>
            <person name="Reynolds H.T."/>
            <person name="Vijayakumar V."/>
            <person name="Gluck-Thaler E."/>
            <person name="Korotkin H.B."/>
            <person name="Matheny P.B."/>
            <person name="Slot J.C."/>
        </authorList>
    </citation>
    <scope>NUCLEOTIDE SEQUENCE [LARGE SCALE GENOMIC DNA]</scope>
    <source>
        <strain evidence="6 7">SRW20</strain>
    </source>
</reference>
<dbReference type="InterPro" id="IPR002893">
    <property type="entry name" value="Znf_MYND"/>
</dbReference>
<feature type="non-terminal residue" evidence="6">
    <location>
        <position position="1"/>
    </location>
</feature>
<dbReference type="SUPFAM" id="SSF144232">
    <property type="entry name" value="HIT/MYND zinc finger-like"/>
    <property type="match status" value="1"/>
</dbReference>
<evidence type="ECO:0000313" key="7">
    <source>
        <dbReference type="Proteomes" id="UP000284706"/>
    </source>
</evidence>
<keyword evidence="7" id="KW-1185">Reference proteome</keyword>
<dbReference type="AlphaFoldDB" id="A0A409YKC2"/>
<dbReference type="Proteomes" id="UP000284706">
    <property type="component" value="Unassembled WGS sequence"/>
</dbReference>
<dbReference type="Pfam" id="PF01753">
    <property type="entry name" value="zf-MYND"/>
    <property type="match status" value="1"/>
</dbReference>
<dbReference type="PROSITE" id="PS50865">
    <property type="entry name" value="ZF_MYND_2"/>
    <property type="match status" value="1"/>
</dbReference>
<evidence type="ECO:0000256" key="3">
    <source>
        <dbReference type="ARBA" id="ARBA00022833"/>
    </source>
</evidence>
<keyword evidence="3" id="KW-0862">Zinc</keyword>
<dbReference type="InParanoid" id="A0A409YKC2"/>